<gene>
    <name evidence="10" type="primary">LOC116957027</name>
</gene>
<proteinExistence type="predicted"/>
<dbReference type="SUPFAM" id="SSF46689">
    <property type="entry name" value="Homeodomain-like"/>
    <property type="match status" value="3"/>
</dbReference>
<feature type="domain" description="Homeobox" evidence="8">
    <location>
        <begin position="486"/>
        <end position="529"/>
    </location>
</feature>
<evidence type="ECO:0000256" key="7">
    <source>
        <dbReference type="SAM" id="MobiDB-lite"/>
    </source>
</evidence>
<keyword evidence="2 5" id="KW-0238">DNA-binding</keyword>
<evidence type="ECO:0000313" key="9">
    <source>
        <dbReference type="Proteomes" id="UP001318040"/>
    </source>
</evidence>
<reference evidence="10" key="1">
    <citation type="submission" date="2025-08" db="UniProtKB">
        <authorList>
            <consortium name="RefSeq"/>
        </authorList>
    </citation>
    <scope>IDENTIFICATION</scope>
    <source>
        <tissue evidence="10">Sperm</tissue>
    </source>
</reference>
<comment type="subcellular location">
    <subcellularLocation>
        <location evidence="1 5 6">Nucleus</location>
    </subcellularLocation>
</comment>
<dbReference type="AlphaFoldDB" id="A0AAJ7UEJ4"/>
<feature type="compositionally biased region" description="Gly residues" evidence="7">
    <location>
        <begin position="359"/>
        <end position="369"/>
    </location>
</feature>
<dbReference type="SMART" id="SM00389">
    <property type="entry name" value="HOX"/>
    <property type="match status" value="3"/>
</dbReference>
<feature type="compositionally biased region" description="Basic and acidic residues" evidence="7">
    <location>
        <begin position="90"/>
        <end position="101"/>
    </location>
</feature>
<evidence type="ECO:0000256" key="6">
    <source>
        <dbReference type="RuleBase" id="RU000682"/>
    </source>
</evidence>
<feature type="domain" description="Homeobox" evidence="8">
    <location>
        <begin position="653"/>
        <end position="696"/>
    </location>
</feature>
<feature type="compositionally biased region" description="Low complexity" evidence="7">
    <location>
        <begin position="216"/>
        <end position="236"/>
    </location>
</feature>
<dbReference type="RefSeq" id="XP_032834834.1">
    <property type="nucleotide sequence ID" value="XM_032978943.1"/>
</dbReference>
<dbReference type="GO" id="GO:0005634">
    <property type="term" value="C:nucleus"/>
    <property type="evidence" value="ECO:0007669"/>
    <property type="project" value="UniProtKB-SubCell"/>
</dbReference>
<feature type="region of interest" description="Disordered" evidence="7">
    <location>
        <begin position="31"/>
        <end position="50"/>
    </location>
</feature>
<dbReference type="GO" id="GO:0003677">
    <property type="term" value="F:DNA binding"/>
    <property type="evidence" value="ECO:0007669"/>
    <property type="project" value="UniProtKB-UniRule"/>
</dbReference>
<feature type="region of interest" description="Disordered" evidence="7">
    <location>
        <begin position="817"/>
        <end position="890"/>
    </location>
</feature>
<evidence type="ECO:0000256" key="3">
    <source>
        <dbReference type="ARBA" id="ARBA00023155"/>
    </source>
</evidence>
<feature type="compositionally biased region" description="Basic and acidic residues" evidence="7">
    <location>
        <begin position="382"/>
        <end position="401"/>
    </location>
</feature>
<feature type="DNA-binding region" description="Homeobox" evidence="5">
    <location>
        <begin position="287"/>
        <end position="329"/>
    </location>
</feature>
<evidence type="ECO:0000256" key="4">
    <source>
        <dbReference type="ARBA" id="ARBA00023242"/>
    </source>
</evidence>
<feature type="domain" description="Homeobox" evidence="8">
    <location>
        <begin position="285"/>
        <end position="328"/>
    </location>
</feature>
<dbReference type="CDD" id="cd00086">
    <property type="entry name" value="homeodomain"/>
    <property type="match status" value="2"/>
</dbReference>
<feature type="compositionally biased region" description="Low complexity" evidence="7">
    <location>
        <begin position="145"/>
        <end position="168"/>
    </location>
</feature>
<feature type="compositionally biased region" description="Low complexity" evidence="7">
    <location>
        <begin position="31"/>
        <end position="49"/>
    </location>
</feature>
<feature type="region of interest" description="Disordered" evidence="7">
    <location>
        <begin position="87"/>
        <end position="126"/>
    </location>
</feature>
<dbReference type="InterPro" id="IPR009057">
    <property type="entry name" value="Homeodomain-like_sf"/>
</dbReference>
<dbReference type="PANTHER" id="PTHR15467">
    <property type="entry name" value="ZINC-FINGERS AND HOMEOBOXES RELATED"/>
    <property type="match status" value="1"/>
</dbReference>
<evidence type="ECO:0000256" key="5">
    <source>
        <dbReference type="PROSITE-ProRule" id="PRU00108"/>
    </source>
</evidence>
<feature type="compositionally biased region" description="Polar residues" evidence="7">
    <location>
        <begin position="544"/>
        <end position="555"/>
    </location>
</feature>
<feature type="region of interest" description="Disordered" evidence="7">
    <location>
        <begin position="345"/>
        <end position="449"/>
    </location>
</feature>
<feature type="region of interest" description="Disordered" evidence="7">
    <location>
        <begin position="530"/>
        <end position="557"/>
    </location>
</feature>
<dbReference type="PANTHER" id="PTHR15467:SF9">
    <property type="entry name" value="HOMEOBOX DOMAIN-CONTAINING PROTEIN"/>
    <property type="match status" value="1"/>
</dbReference>
<dbReference type="GO" id="GO:0000981">
    <property type="term" value="F:DNA-binding transcription factor activity, RNA polymerase II-specific"/>
    <property type="evidence" value="ECO:0007669"/>
    <property type="project" value="TreeGrafter"/>
</dbReference>
<dbReference type="InterPro" id="IPR001356">
    <property type="entry name" value="HD"/>
</dbReference>
<feature type="compositionally biased region" description="Acidic residues" evidence="7">
    <location>
        <begin position="347"/>
        <end position="358"/>
    </location>
</feature>
<feature type="compositionally biased region" description="Basic and acidic residues" evidence="7">
    <location>
        <begin position="409"/>
        <end position="419"/>
    </location>
</feature>
<keyword evidence="9" id="KW-1185">Reference proteome</keyword>
<dbReference type="PROSITE" id="PS50071">
    <property type="entry name" value="HOMEOBOX_2"/>
    <property type="match status" value="3"/>
</dbReference>
<evidence type="ECO:0000313" key="10">
    <source>
        <dbReference type="RefSeq" id="XP_032834834.1"/>
    </source>
</evidence>
<keyword evidence="4 5" id="KW-0539">Nucleus</keyword>
<feature type="DNA-binding region" description="Homeobox" evidence="5">
    <location>
        <begin position="488"/>
        <end position="530"/>
    </location>
</feature>
<keyword evidence="3 5" id="KW-0371">Homeobox</keyword>
<feature type="compositionally biased region" description="Basic and acidic residues" evidence="7">
    <location>
        <begin position="716"/>
        <end position="729"/>
    </location>
</feature>
<feature type="compositionally biased region" description="Low complexity" evidence="7">
    <location>
        <begin position="625"/>
        <end position="636"/>
    </location>
</feature>
<evidence type="ECO:0000256" key="1">
    <source>
        <dbReference type="ARBA" id="ARBA00004123"/>
    </source>
</evidence>
<organism evidence="9 10">
    <name type="scientific">Petromyzon marinus</name>
    <name type="common">Sea lamprey</name>
    <dbReference type="NCBI Taxonomy" id="7757"/>
    <lineage>
        <taxon>Eukaryota</taxon>
        <taxon>Metazoa</taxon>
        <taxon>Chordata</taxon>
        <taxon>Craniata</taxon>
        <taxon>Vertebrata</taxon>
        <taxon>Cyclostomata</taxon>
        <taxon>Hyperoartia</taxon>
        <taxon>Petromyzontiformes</taxon>
        <taxon>Petromyzontidae</taxon>
        <taxon>Petromyzon</taxon>
    </lineage>
</organism>
<name>A0AAJ7UEJ4_PETMA</name>
<accession>A0AAJ7UEJ4</accession>
<sequence length="890" mass="94690">MRTGRKGSGSTVDEYRCSRGKICMKKSWSPEAAEGPLPAEAPAAAAVPAPRRPAARRLPLVRLERVPLLERAAGAGALSPESFRKFVTGEGRRCDEGRPRDPASATLRRSFRQAGGQAPERILDDPEELCRGWLPKALVPERDAAAGAAGAAASAPPAAARASPGADAAARETPPDASRRPHPAQEALAVGERRGAAAPTAAKGGARGQGADGRGARAAAAAPAASVPAGAPAQAAPAPPPGRAEAENSFAVKVRQAPDPALQESVAVPFRYSTYDPVLDVNPRLMRAFDAFPYPTRDRALRLARRTRVAVENVQAWFEAQRLKHGISWTPDEVLEARLRLRSSDAVDSDDDVAEADEGGSGWPSGFGAGARTAAATAATTRGDDGRSDPGGRGRRDDAVEGGRAGPRHHAEPTARHAPEAGGGGGGGGGDDGGGDVSHVPERVQVPERPEVLEPGEILDLREVVRRGDAPETQEASLPTHVHMALWASFHESPFPSADRLERLCTETGLTLKTVQQWFEIWRSAGRLPTTSTEGASGAFASNWKPNWSSENSAGLTGVRAERAAPATIDIELGASDVGEDSDSDDNDRRVAEEDEGGTRERAGYASDASDASDPSYRPGNGKKAAAAAAAAAAPAQKQWTLPGHLPCERDMLRMKFEENPWPTEEVVAFLSNVLRMTPLQVRKSFSYRRQQQRKKMMLAEQQQQQQQQEEEEEEGAGRDKRPARDANPRRRPPASASPGAAKGHPPGQASEARKRSPAPAAPGDVATAIARALPLISLNEAFLLERSPSDATLRRLVEQTGLPAQDVVDFFERKRRRSNGAGGGPVAGGPPPPAADFAPERGGPPGHVLSPGQSIELSDEGGGRRLRRHQRRRGRERHGRHRQHRLRHR</sequence>
<feature type="region of interest" description="Disordered" evidence="7">
    <location>
        <begin position="570"/>
        <end position="638"/>
    </location>
</feature>
<evidence type="ECO:0000259" key="8">
    <source>
        <dbReference type="PROSITE" id="PS50071"/>
    </source>
</evidence>
<feature type="region of interest" description="Disordered" evidence="7">
    <location>
        <begin position="693"/>
        <end position="764"/>
    </location>
</feature>
<feature type="region of interest" description="Disordered" evidence="7">
    <location>
        <begin position="143"/>
        <end position="246"/>
    </location>
</feature>
<feature type="compositionally biased region" description="Basic and acidic residues" evidence="7">
    <location>
        <begin position="587"/>
        <end position="603"/>
    </location>
</feature>
<dbReference type="Gene3D" id="1.10.10.60">
    <property type="entry name" value="Homeodomain-like"/>
    <property type="match status" value="3"/>
</dbReference>
<feature type="compositionally biased region" description="Low complexity" evidence="7">
    <location>
        <begin position="370"/>
        <end position="381"/>
    </location>
</feature>
<feature type="DNA-binding region" description="Homeobox" evidence="5">
    <location>
        <begin position="655"/>
        <end position="697"/>
    </location>
</feature>
<feature type="compositionally biased region" description="Basic and acidic residues" evidence="7">
    <location>
        <begin position="169"/>
        <end position="179"/>
    </location>
</feature>
<evidence type="ECO:0000256" key="2">
    <source>
        <dbReference type="ARBA" id="ARBA00023125"/>
    </source>
</evidence>
<feature type="compositionally biased region" description="Basic and acidic residues" evidence="7">
    <location>
        <begin position="439"/>
        <end position="449"/>
    </location>
</feature>
<feature type="compositionally biased region" description="Gly residues" evidence="7">
    <location>
        <begin position="421"/>
        <end position="436"/>
    </location>
</feature>
<dbReference type="Proteomes" id="UP001318040">
    <property type="component" value="Chromosome 69"/>
</dbReference>
<feature type="compositionally biased region" description="Basic residues" evidence="7">
    <location>
        <begin position="865"/>
        <end position="890"/>
    </location>
</feature>
<protein>
    <submittedName>
        <fullName evidence="10">Zinc fingers and homeoboxes protein 1-like</fullName>
    </submittedName>
</protein>
<dbReference type="KEGG" id="pmrn:116957027"/>
<feature type="compositionally biased region" description="Low complexity" evidence="7">
    <location>
        <begin position="734"/>
        <end position="747"/>
    </location>
</feature>
<dbReference type="Pfam" id="PF00046">
    <property type="entry name" value="Homeodomain"/>
    <property type="match status" value="1"/>
</dbReference>